<feature type="compositionally biased region" description="Basic and acidic residues" evidence="1">
    <location>
        <begin position="343"/>
        <end position="353"/>
    </location>
</feature>
<evidence type="ECO:0000313" key="2">
    <source>
        <dbReference type="EMBL" id="KAJ7731674.1"/>
    </source>
</evidence>
<dbReference type="EMBL" id="JARJLG010000181">
    <property type="protein sequence ID" value="KAJ7731674.1"/>
    <property type="molecule type" value="Genomic_DNA"/>
</dbReference>
<organism evidence="2 3">
    <name type="scientific">Mycena maculata</name>
    <dbReference type="NCBI Taxonomy" id="230809"/>
    <lineage>
        <taxon>Eukaryota</taxon>
        <taxon>Fungi</taxon>
        <taxon>Dikarya</taxon>
        <taxon>Basidiomycota</taxon>
        <taxon>Agaricomycotina</taxon>
        <taxon>Agaricomycetes</taxon>
        <taxon>Agaricomycetidae</taxon>
        <taxon>Agaricales</taxon>
        <taxon>Marasmiineae</taxon>
        <taxon>Mycenaceae</taxon>
        <taxon>Mycena</taxon>
    </lineage>
</organism>
<name>A0AAD7HZK7_9AGAR</name>
<protein>
    <submittedName>
        <fullName evidence="2">Uncharacterized protein</fullName>
    </submittedName>
</protein>
<proteinExistence type="predicted"/>
<dbReference type="AlphaFoldDB" id="A0AAD7HZK7"/>
<reference evidence="2" key="1">
    <citation type="submission" date="2023-03" db="EMBL/GenBank/DDBJ databases">
        <title>Massive genome expansion in bonnet fungi (Mycena s.s.) driven by repeated elements and novel gene families across ecological guilds.</title>
        <authorList>
            <consortium name="Lawrence Berkeley National Laboratory"/>
            <person name="Harder C.B."/>
            <person name="Miyauchi S."/>
            <person name="Viragh M."/>
            <person name="Kuo A."/>
            <person name="Thoen E."/>
            <person name="Andreopoulos B."/>
            <person name="Lu D."/>
            <person name="Skrede I."/>
            <person name="Drula E."/>
            <person name="Henrissat B."/>
            <person name="Morin E."/>
            <person name="Kohler A."/>
            <person name="Barry K."/>
            <person name="LaButti K."/>
            <person name="Morin E."/>
            <person name="Salamov A."/>
            <person name="Lipzen A."/>
            <person name="Mereny Z."/>
            <person name="Hegedus B."/>
            <person name="Baldrian P."/>
            <person name="Stursova M."/>
            <person name="Weitz H."/>
            <person name="Taylor A."/>
            <person name="Grigoriev I.V."/>
            <person name="Nagy L.G."/>
            <person name="Martin F."/>
            <person name="Kauserud H."/>
        </authorList>
    </citation>
    <scope>NUCLEOTIDE SEQUENCE</scope>
    <source>
        <strain evidence="2">CBHHK188m</strain>
    </source>
</reference>
<evidence type="ECO:0000313" key="3">
    <source>
        <dbReference type="Proteomes" id="UP001215280"/>
    </source>
</evidence>
<comment type="caution">
    <text evidence="2">The sequence shown here is derived from an EMBL/GenBank/DDBJ whole genome shotgun (WGS) entry which is preliminary data.</text>
</comment>
<feature type="region of interest" description="Disordered" evidence="1">
    <location>
        <begin position="183"/>
        <end position="205"/>
    </location>
</feature>
<gene>
    <name evidence="2" type="ORF">DFH07DRAFT_781167</name>
</gene>
<keyword evidence="3" id="KW-1185">Reference proteome</keyword>
<evidence type="ECO:0000256" key="1">
    <source>
        <dbReference type="SAM" id="MobiDB-lite"/>
    </source>
</evidence>
<dbReference type="Proteomes" id="UP001215280">
    <property type="component" value="Unassembled WGS sequence"/>
</dbReference>
<accession>A0AAD7HZK7</accession>
<sequence>MTVERSFKYPYIGRHTYGKLGSEGNGAPKMWSGRGMHIEIHMINHVQRNIPQFRPRAGVLLEIRYKSQGLIGSSGWANPLCQKLARWLLEAVFRLASLKRDSAYVTVVYLDHDDQTGLSIVSPAFLPSAALPPTVRPIPTGLTVAEPKKRSSLDTILKTFYPSVWLASLVTRSGPYWFNSHASAESHHPGEAQPSPHRKSATVTPPSDCAWLLPANDERMVHAEGVGVMATLWAKCTNGDILRHIFRWITVRSAPIRFVHLKKEDASINGHLQGAKTLADLGCKSPRIPTPTGLEPAPIHGDPEPSTQSPIDKVASDIPNDSPWPEHDVRTRAPYPAAHRGKDRSSDIKDRNRASLMDAPSTGAFWKEVKHLSDPTPVPRFCQNLSMPRNT</sequence>
<feature type="region of interest" description="Disordered" evidence="1">
    <location>
        <begin position="286"/>
        <end position="356"/>
    </location>
</feature>